<dbReference type="InterPro" id="IPR013154">
    <property type="entry name" value="ADH-like_N"/>
</dbReference>
<sequence length="348" mass="37785">MLVRQVVFPRANEVQLEEVEVDLTPAENEIVIRTLTTIVSAGTELACLAGLADWAPFPFRPGYGAVGEVIAVGSNVKDIKVGDIILTNSNHASHAKARVIAVKVPEGLDPVKAVFARMANVSITALRVSDAELGDRVAVIGLGLVGNLAAQLFQIAGCDVIGLDKVAKRLEVAKLCGIEKIVNTEEVDPVQAVMDLTEGKGCEVVVDATGNPAATLLAPKLAAKYGEVILLGSYFGRKLEANVTELLEQIHLSGHGCITFKGAHEWRYPVKEAREDLLPIERNAHLYKHSYERNAKINLRLIAEGKLKVEPLLTHLVKPEQCDEVYFGLRDKPAEYIGVVFDWRSEAT</sequence>
<evidence type="ECO:0000256" key="3">
    <source>
        <dbReference type="ARBA" id="ARBA00022723"/>
    </source>
</evidence>
<keyword evidence="4" id="KW-0862">Zinc</keyword>
<keyword evidence="3" id="KW-0479">Metal-binding</keyword>
<dbReference type="Proteomes" id="UP001204798">
    <property type="component" value="Unassembled WGS sequence"/>
</dbReference>
<feature type="domain" description="Alcohol dehydrogenase-like N-terminal" evidence="7">
    <location>
        <begin position="28"/>
        <end position="90"/>
    </location>
</feature>
<dbReference type="Pfam" id="PF00107">
    <property type="entry name" value="ADH_zinc_N"/>
    <property type="match status" value="1"/>
</dbReference>
<evidence type="ECO:0000256" key="1">
    <source>
        <dbReference type="ARBA" id="ARBA00001947"/>
    </source>
</evidence>
<dbReference type="CDD" id="cd08255">
    <property type="entry name" value="2-desacetyl-2-hydroxyethyl_bacteriochlorophyllide_like"/>
    <property type="match status" value="1"/>
</dbReference>
<evidence type="ECO:0000256" key="5">
    <source>
        <dbReference type="ARBA" id="ARBA00023002"/>
    </source>
</evidence>
<comment type="caution">
    <text evidence="8">The sequence shown here is derived from an EMBL/GenBank/DDBJ whole genome shotgun (WGS) entry which is preliminary data.</text>
</comment>
<comment type="cofactor">
    <cofactor evidence="1">
        <name>Zn(2+)</name>
        <dbReference type="ChEBI" id="CHEBI:29105"/>
    </cofactor>
</comment>
<evidence type="ECO:0000256" key="4">
    <source>
        <dbReference type="ARBA" id="ARBA00022833"/>
    </source>
</evidence>
<gene>
    <name evidence="8" type="ORF">M2350_000810</name>
</gene>
<evidence type="ECO:0000256" key="2">
    <source>
        <dbReference type="ARBA" id="ARBA00008072"/>
    </source>
</evidence>
<dbReference type="InterPro" id="IPR036291">
    <property type="entry name" value="NAD(P)-bd_dom_sf"/>
</dbReference>
<feature type="domain" description="Alcohol dehydrogenase-like C-terminal" evidence="6">
    <location>
        <begin position="145"/>
        <end position="266"/>
    </location>
</feature>
<dbReference type="Gene3D" id="3.90.180.10">
    <property type="entry name" value="Medium-chain alcohol dehydrogenases, catalytic domain"/>
    <property type="match status" value="2"/>
</dbReference>
<protein>
    <submittedName>
        <fullName evidence="8">2-desacetyl-2-hydroxyethyl bacteriochlorophyllide A dehydrogenase</fullName>
    </submittedName>
</protein>
<dbReference type="SUPFAM" id="SSF51735">
    <property type="entry name" value="NAD(P)-binding Rossmann-fold domains"/>
    <property type="match status" value="1"/>
</dbReference>
<dbReference type="EMBL" id="JANUCP010000001">
    <property type="protein sequence ID" value="MCS3918413.1"/>
    <property type="molecule type" value="Genomic_DNA"/>
</dbReference>
<dbReference type="Pfam" id="PF08240">
    <property type="entry name" value="ADH_N"/>
    <property type="match status" value="1"/>
</dbReference>
<evidence type="ECO:0000313" key="9">
    <source>
        <dbReference type="Proteomes" id="UP001204798"/>
    </source>
</evidence>
<evidence type="ECO:0000259" key="6">
    <source>
        <dbReference type="Pfam" id="PF00107"/>
    </source>
</evidence>
<name>A0ABT2EKD8_9BACT</name>
<dbReference type="PANTHER" id="PTHR43350">
    <property type="entry name" value="NAD-DEPENDENT ALCOHOL DEHYDROGENASE"/>
    <property type="match status" value="1"/>
</dbReference>
<comment type="similarity">
    <text evidence="2">Belongs to the zinc-containing alcohol dehydrogenase family.</text>
</comment>
<dbReference type="SUPFAM" id="SSF50129">
    <property type="entry name" value="GroES-like"/>
    <property type="match status" value="1"/>
</dbReference>
<dbReference type="Gene3D" id="3.40.50.720">
    <property type="entry name" value="NAD(P)-binding Rossmann-like Domain"/>
    <property type="match status" value="1"/>
</dbReference>
<dbReference type="PANTHER" id="PTHR43350:SF19">
    <property type="entry name" value="D-GULOSIDE 3-DEHYDROGENASE"/>
    <property type="match status" value="1"/>
</dbReference>
<evidence type="ECO:0000259" key="7">
    <source>
        <dbReference type="Pfam" id="PF08240"/>
    </source>
</evidence>
<proteinExistence type="inferred from homology"/>
<evidence type="ECO:0000313" key="8">
    <source>
        <dbReference type="EMBL" id="MCS3918413.1"/>
    </source>
</evidence>
<accession>A0ABT2EKD8</accession>
<keyword evidence="5" id="KW-0560">Oxidoreductase</keyword>
<dbReference type="RefSeq" id="WP_259094167.1">
    <property type="nucleotide sequence ID" value="NZ_CP130454.1"/>
</dbReference>
<dbReference type="InterPro" id="IPR011032">
    <property type="entry name" value="GroES-like_sf"/>
</dbReference>
<keyword evidence="9" id="KW-1185">Reference proteome</keyword>
<dbReference type="InterPro" id="IPR013149">
    <property type="entry name" value="ADH-like_C"/>
</dbReference>
<organism evidence="8 9">
    <name type="scientific">Candidatus Fervidibacter sacchari</name>
    <dbReference type="NCBI Taxonomy" id="1448929"/>
    <lineage>
        <taxon>Bacteria</taxon>
        <taxon>Candidatus Fervidibacterota</taxon>
        <taxon>Candidatus Fervidibacter</taxon>
    </lineage>
</organism>
<reference evidence="8 9" key="1">
    <citation type="submission" date="2022-08" db="EMBL/GenBank/DDBJ databases">
        <title>Bacterial and archaeal communities from various locations to study Microbial Dark Matter (Phase II).</title>
        <authorList>
            <person name="Stepanauskas R."/>
        </authorList>
    </citation>
    <scope>NUCLEOTIDE SEQUENCE [LARGE SCALE GENOMIC DNA]</scope>
    <source>
        <strain evidence="8 9">PD1</strain>
    </source>
</reference>